<proteinExistence type="inferred from homology"/>
<evidence type="ECO:0000256" key="2">
    <source>
        <dbReference type="ARBA" id="ARBA00006671"/>
    </source>
</evidence>
<dbReference type="EMBL" id="JAYMYY010000002">
    <property type="protein sequence ID" value="MEO3989978.1"/>
    <property type="molecule type" value="Genomic_DNA"/>
</dbReference>
<dbReference type="InterPro" id="IPR050263">
    <property type="entry name" value="Bact_Fimbrial_Adh_Pro"/>
</dbReference>
<keyword evidence="3 5" id="KW-0732">Signal</keyword>
<name>A0ABV0HHX5_9ENTR</name>
<keyword evidence="8" id="KW-1185">Reference proteome</keyword>
<reference evidence="7 8" key="1">
    <citation type="submission" date="2024-01" db="EMBL/GenBank/DDBJ databases">
        <title>Pseudocitrobacter sp. Endophytic strain Cyp-38L.</title>
        <authorList>
            <person name="Amer M.A."/>
            <person name="Hamed S.M."/>
        </authorList>
    </citation>
    <scope>NUCLEOTIDE SEQUENCE [LARGE SCALE GENOMIC DNA]</scope>
    <source>
        <strain evidence="7 8">Cyp38S</strain>
    </source>
</reference>
<sequence>MQQKTLVLAIGLLASSAVFAADPDGGQLQFGGLVSRNTCIMHVNGGAQDATIQLETATSVAVENAGEVNLSATGAKPKLFSVKVDCSGSGMDLSMISDAVLKMASTYFGNSKGTLNNDVSVNEPAVGVNLAIHEIISAGNYKQVKVNDSTDTHSKRFDSDGTATFNFAVSYIKQNASVPVVAGFVKSNAAYTFEYR</sequence>
<dbReference type="PANTHER" id="PTHR33420">
    <property type="entry name" value="FIMBRIAL SUBUNIT ELFA-RELATED"/>
    <property type="match status" value="1"/>
</dbReference>
<dbReference type="Pfam" id="PF00419">
    <property type="entry name" value="Fimbrial"/>
    <property type="match status" value="1"/>
</dbReference>
<evidence type="ECO:0000256" key="4">
    <source>
        <dbReference type="ARBA" id="ARBA00023263"/>
    </source>
</evidence>
<keyword evidence="4" id="KW-0281">Fimbrium</keyword>
<dbReference type="Proteomes" id="UP001444146">
    <property type="component" value="Unassembled WGS sequence"/>
</dbReference>
<accession>A0ABV0HHX5</accession>
<dbReference type="SUPFAM" id="SSF49401">
    <property type="entry name" value="Bacterial adhesins"/>
    <property type="match status" value="1"/>
</dbReference>
<evidence type="ECO:0000259" key="6">
    <source>
        <dbReference type="Pfam" id="PF00419"/>
    </source>
</evidence>
<feature type="chain" id="PRO_5046082140" evidence="5">
    <location>
        <begin position="21"/>
        <end position="196"/>
    </location>
</feature>
<dbReference type="PANTHER" id="PTHR33420:SF3">
    <property type="entry name" value="FIMBRIAL SUBUNIT ELFA"/>
    <property type="match status" value="1"/>
</dbReference>
<organism evidence="7 8">
    <name type="scientific">Pseudocitrobacter cyperus</name>
    <dbReference type="NCBI Taxonomy" id="3112843"/>
    <lineage>
        <taxon>Bacteria</taxon>
        <taxon>Pseudomonadati</taxon>
        <taxon>Pseudomonadota</taxon>
        <taxon>Gammaproteobacteria</taxon>
        <taxon>Enterobacterales</taxon>
        <taxon>Enterobacteriaceae</taxon>
        <taxon>Pseudocitrobacter</taxon>
    </lineage>
</organism>
<comment type="similarity">
    <text evidence="2">Belongs to the fimbrial protein family.</text>
</comment>
<comment type="subcellular location">
    <subcellularLocation>
        <location evidence="1">Fimbrium</location>
    </subcellularLocation>
</comment>
<feature type="domain" description="Fimbrial-type adhesion" evidence="6">
    <location>
        <begin position="35"/>
        <end position="195"/>
    </location>
</feature>
<evidence type="ECO:0000313" key="7">
    <source>
        <dbReference type="EMBL" id="MEO3989978.1"/>
    </source>
</evidence>
<dbReference type="InterPro" id="IPR036937">
    <property type="entry name" value="Adhesion_dom_fimbrial_sf"/>
</dbReference>
<evidence type="ECO:0000256" key="5">
    <source>
        <dbReference type="SAM" id="SignalP"/>
    </source>
</evidence>
<evidence type="ECO:0000256" key="3">
    <source>
        <dbReference type="ARBA" id="ARBA00022729"/>
    </source>
</evidence>
<evidence type="ECO:0000313" key="8">
    <source>
        <dbReference type="Proteomes" id="UP001444146"/>
    </source>
</evidence>
<feature type="signal peptide" evidence="5">
    <location>
        <begin position="1"/>
        <end position="20"/>
    </location>
</feature>
<evidence type="ECO:0000256" key="1">
    <source>
        <dbReference type="ARBA" id="ARBA00004561"/>
    </source>
</evidence>
<dbReference type="RefSeq" id="WP_347794435.1">
    <property type="nucleotide sequence ID" value="NZ_JAYMYY010000002.1"/>
</dbReference>
<gene>
    <name evidence="7" type="ORF">VSR74_09135</name>
</gene>
<dbReference type="Gene3D" id="2.60.40.1090">
    <property type="entry name" value="Fimbrial-type adhesion domain"/>
    <property type="match status" value="1"/>
</dbReference>
<dbReference type="InterPro" id="IPR000259">
    <property type="entry name" value="Adhesion_dom_fimbrial"/>
</dbReference>
<comment type="caution">
    <text evidence="7">The sequence shown here is derived from an EMBL/GenBank/DDBJ whole genome shotgun (WGS) entry which is preliminary data.</text>
</comment>
<protein>
    <submittedName>
        <fullName evidence="7">Fimbrial protein</fullName>
    </submittedName>
</protein>
<dbReference type="InterPro" id="IPR008966">
    <property type="entry name" value="Adhesion_dom_sf"/>
</dbReference>